<dbReference type="InterPro" id="IPR002292">
    <property type="entry name" value="Orn/put_carbamltrans"/>
</dbReference>
<dbReference type="NCBIfam" id="NF001986">
    <property type="entry name" value="PRK00779.1"/>
    <property type="match status" value="1"/>
</dbReference>
<dbReference type="GO" id="GO:0019240">
    <property type="term" value="P:citrulline biosynthetic process"/>
    <property type="evidence" value="ECO:0007669"/>
    <property type="project" value="TreeGrafter"/>
</dbReference>
<feature type="domain" description="Aspartate/ornithine carbamoyltransferase Asp/Orn-binding" evidence="8">
    <location>
        <begin position="154"/>
        <end position="309"/>
    </location>
</feature>
<feature type="binding site" evidence="7">
    <location>
        <position position="230"/>
    </location>
    <ligand>
        <name>L-ornithine</name>
        <dbReference type="ChEBI" id="CHEBI:46911"/>
    </ligand>
</feature>
<evidence type="ECO:0000256" key="3">
    <source>
        <dbReference type="ARBA" id="ARBA00013007"/>
    </source>
</evidence>
<accession>A0A2M9H788</accession>
<comment type="similarity">
    <text evidence="2 7">Belongs to the aspartate/ornithine carbamoyltransferase superfamily. OTCase family.</text>
</comment>
<dbReference type="InterPro" id="IPR036901">
    <property type="entry name" value="Asp/Orn_carbamoylTrfase_sf"/>
</dbReference>
<dbReference type="InterPro" id="IPR006132">
    <property type="entry name" value="Asp/Orn_carbamoyltranf_P-bd"/>
</dbReference>
<feature type="domain" description="Aspartate/ornithine carbamoyltransferase carbamoyl-P binding" evidence="9">
    <location>
        <begin position="6"/>
        <end position="143"/>
    </location>
</feature>
<dbReference type="FunFam" id="3.40.50.1370:FF:000008">
    <property type="entry name" value="Ornithine carbamoyltransferase"/>
    <property type="match status" value="1"/>
</dbReference>
<reference evidence="10 11" key="1">
    <citation type="submission" date="2017-10" db="EMBL/GenBank/DDBJ databases">
        <title>Draft genome sequences of strains TRE 1, TRE 9, TRE H and TRI 7, isolated from tamarins, belonging to four potential novel Bifidobacterium species.</title>
        <authorList>
            <person name="Mattarelli P."/>
            <person name="Modesto M."/>
            <person name="Puglisi E."/>
            <person name="Morelli L."/>
            <person name="Spezio C."/>
            <person name="Bonetti A."/>
            <person name="Sandri C."/>
        </authorList>
    </citation>
    <scope>NUCLEOTIDE SEQUENCE [LARGE SCALE GENOMIC DNA]</scope>
    <source>
        <strain evidence="11">TRE1</strain>
    </source>
</reference>
<comment type="pathway">
    <text evidence="1">Amino-acid biosynthesis; L-arginine biosynthesis; L-arginine from L-ornithine and carbamoyl phosphate: step 1/3.</text>
</comment>
<dbReference type="AlphaFoldDB" id="A0A2M9H788"/>
<feature type="binding site" evidence="7">
    <location>
        <position position="298"/>
    </location>
    <ligand>
        <name>carbamoyl phosphate</name>
        <dbReference type="ChEBI" id="CHEBI:58228"/>
    </ligand>
</feature>
<dbReference type="EC" id="2.1.3.3" evidence="3 7"/>
<dbReference type="InterPro" id="IPR006130">
    <property type="entry name" value="Asp/Orn_carbamoylTrfase"/>
</dbReference>
<dbReference type="PROSITE" id="PS00097">
    <property type="entry name" value="CARBAMOYLTRANSFERASE"/>
    <property type="match status" value="1"/>
</dbReference>
<evidence type="ECO:0000256" key="2">
    <source>
        <dbReference type="ARBA" id="ARBA00007805"/>
    </source>
</evidence>
<comment type="caution">
    <text evidence="10">The sequence shown here is derived from an EMBL/GenBank/DDBJ whole genome shotgun (WGS) entry which is preliminary data.</text>
</comment>
<feature type="binding site" evidence="7">
    <location>
        <begin position="53"/>
        <end position="56"/>
    </location>
    <ligand>
        <name>carbamoyl phosphate</name>
        <dbReference type="ChEBI" id="CHEBI:58228"/>
    </ligand>
</feature>
<keyword evidence="7" id="KW-0963">Cytoplasm</keyword>
<evidence type="ECO:0000256" key="4">
    <source>
        <dbReference type="ARBA" id="ARBA00016634"/>
    </source>
</evidence>
<feature type="binding site" evidence="7">
    <location>
        <begin position="131"/>
        <end position="134"/>
    </location>
    <ligand>
        <name>carbamoyl phosphate</name>
        <dbReference type="ChEBI" id="CHEBI:58228"/>
    </ligand>
</feature>
<evidence type="ECO:0000313" key="11">
    <source>
        <dbReference type="Proteomes" id="UP000229095"/>
    </source>
</evidence>
<evidence type="ECO:0000256" key="1">
    <source>
        <dbReference type="ARBA" id="ARBA00004975"/>
    </source>
</evidence>
<evidence type="ECO:0000256" key="6">
    <source>
        <dbReference type="ARBA" id="ARBA00048772"/>
    </source>
</evidence>
<dbReference type="Gene3D" id="3.40.50.1370">
    <property type="entry name" value="Aspartate/ornithine carbamoyltransferase"/>
    <property type="match status" value="2"/>
</dbReference>
<dbReference type="InterPro" id="IPR006131">
    <property type="entry name" value="Asp_carbamoyltransf_Asp/Orn-bd"/>
</dbReference>
<dbReference type="GO" id="GO:0004585">
    <property type="term" value="F:ornithine carbamoyltransferase activity"/>
    <property type="evidence" value="ECO:0007669"/>
    <property type="project" value="UniProtKB-UniRule"/>
</dbReference>
<proteinExistence type="inferred from homology"/>
<dbReference type="PANTHER" id="PTHR45753:SF3">
    <property type="entry name" value="ORNITHINE TRANSCARBAMYLASE, MITOCHONDRIAL"/>
    <property type="match status" value="1"/>
</dbReference>
<feature type="binding site" evidence="7">
    <location>
        <position position="166"/>
    </location>
    <ligand>
        <name>L-ornithine</name>
        <dbReference type="ChEBI" id="CHEBI:46911"/>
    </ligand>
</feature>
<name>A0A2M9H788_9BIFI</name>
<dbReference type="NCBIfam" id="TIGR00658">
    <property type="entry name" value="orni_carb_tr"/>
    <property type="match status" value="1"/>
</dbReference>
<dbReference type="RefSeq" id="WP_100511466.1">
    <property type="nucleotide sequence ID" value="NZ_PEBI01000004.1"/>
</dbReference>
<dbReference type="GO" id="GO:0005737">
    <property type="term" value="C:cytoplasm"/>
    <property type="evidence" value="ECO:0007669"/>
    <property type="project" value="UniProtKB-SubCell"/>
</dbReference>
<evidence type="ECO:0000256" key="5">
    <source>
        <dbReference type="ARBA" id="ARBA00022679"/>
    </source>
</evidence>
<feature type="binding site" evidence="7">
    <location>
        <begin position="270"/>
        <end position="271"/>
    </location>
    <ligand>
        <name>carbamoyl phosphate</name>
        <dbReference type="ChEBI" id="CHEBI:58228"/>
    </ligand>
</feature>
<comment type="subcellular location">
    <subcellularLocation>
        <location evidence="7">Cytoplasm</location>
    </subcellularLocation>
</comment>
<sequence length="324" mass="35792">MTHELRHMLRDDDINHEEQKQILKLGMKFRENRFYARPFEGPQAVAVLFDKPSTRTRSSFSIGVAELGGYPLVIDKSSSQLGRGEPVEDTARVLTRMAYGIVWRTFGQDRVETMAKYATCPVINALTDQFHPCQILADFLTMAQFRGGVDALAGQTIAYLGDAANNMSNSYLLGGAVAGMHVRVAGPEGYLPDPQIVADAKAIAEKTGGSITVTTDSQAAVADADCVFTDTWVSMGEEAEYAIRSKPFWDYQVNPELMKLAKPDALFQHCLPAYRGKEVTASVIDGPQSVVWDEAENRLHAQKALMTWLIAWQREDPSLLGDLD</sequence>
<dbReference type="PANTHER" id="PTHR45753">
    <property type="entry name" value="ORNITHINE CARBAMOYLTRANSFERASE, MITOCHONDRIAL"/>
    <property type="match status" value="1"/>
</dbReference>
<feature type="binding site" evidence="7">
    <location>
        <begin position="234"/>
        <end position="235"/>
    </location>
    <ligand>
        <name>L-ornithine</name>
        <dbReference type="ChEBI" id="CHEBI:46911"/>
    </ligand>
</feature>
<feature type="binding site" evidence="7">
    <location>
        <position position="104"/>
    </location>
    <ligand>
        <name>carbamoyl phosphate</name>
        <dbReference type="ChEBI" id="CHEBI:58228"/>
    </ligand>
</feature>
<dbReference type="Proteomes" id="UP000229095">
    <property type="component" value="Unassembled WGS sequence"/>
</dbReference>
<dbReference type="OrthoDB" id="9802587at2"/>
<protein>
    <recommendedName>
        <fullName evidence="4 7">Ornithine carbamoyltransferase</fullName>
        <shortName evidence="7">OTCase</shortName>
        <ecNumber evidence="3 7">2.1.3.3</ecNumber>
    </recommendedName>
</protein>
<dbReference type="SUPFAM" id="SSF53671">
    <property type="entry name" value="Aspartate/ornithine carbamoyltransferase"/>
    <property type="match status" value="1"/>
</dbReference>
<dbReference type="InterPro" id="IPR024904">
    <property type="entry name" value="OTCase_ArgI"/>
</dbReference>
<dbReference type="Pfam" id="PF02729">
    <property type="entry name" value="OTCace_N"/>
    <property type="match status" value="1"/>
</dbReference>
<keyword evidence="5 7" id="KW-0808">Transferase</keyword>
<comment type="catalytic activity">
    <reaction evidence="6 7">
        <text>carbamoyl phosphate + L-ornithine = L-citrulline + phosphate + H(+)</text>
        <dbReference type="Rhea" id="RHEA:19513"/>
        <dbReference type="ChEBI" id="CHEBI:15378"/>
        <dbReference type="ChEBI" id="CHEBI:43474"/>
        <dbReference type="ChEBI" id="CHEBI:46911"/>
        <dbReference type="ChEBI" id="CHEBI:57743"/>
        <dbReference type="ChEBI" id="CHEBI:58228"/>
        <dbReference type="EC" id="2.1.3.3"/>
    </reaction>
</comment>
<dbReference type="GO" id="GO:0042450">
    <property type="term" value="P:L-arginine biosynthetic process via ornithine"/>
    <property type="evidence" value="ECO:0007669"/>
    <property type="project" value="UniProtKB-UniRule"/>
</dbReference>
<evidence type="ECO:0000259" key="8">
    <source>
        <dbReference type="Pfam" id="PF00185"/>
    </source>
</evidence>
<evidence type="ECO:0000259" key="9">
    <source>
        <dbReference type="Pfam" id="PF02729"/>
    </source>
</evidence>
<dbReference type="EMBL" id="PEBI01000004">
    <property type="protein sequence ID" value="PJM72680.1"/>
    <property type="molecule type" value="Genomic_DNA"/>
</dbReference>
<feature type="binding site" evidence="7">
    <location>
        <position position="80"/>
    </location>
    <ligand>
        <name>carbamoyl phosphate</name>
        <dbReference type="ChEBI" id="CHEBI:58228"/>
    </ligand>
</feature>
<evidence type="ECO:0000256" key="7">
    <source>
        <dbReference type="HAMAP-Rule" id="MF_01109"/>
    </source>
</evidence>
<dbReference type="HAMAP" id="MF_01109">
    <property type="entry name" value="OTCase"/>
    <property type="match status" value="1"/>
</dbReference>
<gene>
    <name evidence="10" type="primary">argF</name>
    <name evidence="10" type="ORF">CS006_08955</name>
</gene>
<evidence type="ECO:0000313" key="10">
    <source>
        <dbReference type="EMBL" id="PJM72680.1"/>
    </source>
</evidence>
<dbReference type="PRINTS" id="PR00100">
    <property type="entry name" value="AOTCASE"/>
</dbReference>
<dbReference type="Pfam" id="PF00185">
    <property type="entry name" value="OTCace"/>
    <property type="match status" value="1"/>
</dbReference>
<keyword evidence="11" id="KW-1185">Reference proteome</keyword>
<dbReference type="PRINTS" id="PR00102">
    <property type="entry name" value="OTCASE"/>
</dbReference>
<dbReference type="GO" id="GO:0016597">
    <property type="term" value="F:amino acid binding"/>
    <property type="evidence" value="ECO:0007669"/>
    <property type="project" value="InterPro"/>
</dbReference>
<organism evidence="10 11">
    <name type="scientific">Bifidobacterium primatium</name>
    <dbReference type="NCBI Taxonomy" id="2045438"/>
    <lineage>
        <taxon>Bacteria</taxon>
        <taxon>Bacillati</taxon>
        <taxon>Actinomycetota</taxon>
        <taxon>Actinomycetes</taxon>
        <taxon>Bifidobacteriales</taxon>
        <taxon>Bifidobacteriaceae</taxon>
        <taxon>Bifidobacterium</taxon>
    </lineage>
</organism>